<accession>A0ABY6CBX8</accession>
<feature type="domain" description="Aminoglycoside phosphotransferase" evidence="1">
    <location>
        <begin position="47"/>
        <end position="220"/>
    </location>
</feature>
<name>A0ABY6CBX8_9HYPH</name>
<evidence type="ECO:0000313" key="2">
    <source>
        <dbReference type="EMBL" id="UXN68622.1"/>
    </source>
</evidence>
<keyword evidence="3" id="KW-1185">Reference proteome</keyword>
<evidence type="ECO:0000259" key="1">
    <source>
        <dbReference type="Pfam" id="PF01636"/>
    </source>
</evidence>
<dbReference type="SUPFAM" id="SSF56112">
    <property type="entry name" value="Protein kinase-like (PK-like)"/>
    <property type="match status" value="1"/>
</dbReference>
<dbReference type="Pfam" id="PF01636">
    <property type="entry name" value="APH"/>
    <property type="match status" value="1"/>
</dbReference>
<dbReference type="Gene3D" id="3.90.1200.10">
    <property type="match status" value="1"/>
</dbReference>
<dbReference type="RefSeq" id="WP_262166551.1">
    <property type="nucleotide sequence ID" value="NZ_CP104965.1"/>
</dbReference>
<sequence>MSQNLSPDITARVEKLLGWTPERWRPVFGGYTPAARYAVAAGEHTGFVKIATTEISARQVNSEIIAYAGISGPFVPRLLGAEPHPTTPILIIEDLSSATWPPPWTDELLGRVLDTIAEMHRTPSMLAHGGLLHGREAGWPSVAAKPDPFLSLGLVSSQWLERALPTLLAAEAACPLAGDALTHLDLRSDNLCVTAEGVKIIDWAEACRSDPGVDLGFFLPSLAYEGGPLPETILPERADVAATVAGFFAARAGLPDIPLSPFVRRVQREQLSTALPWAIRALGLPQS</sequence>
<dbReference type="InterPro" id="IPR011009">
    <property type="entry name" value="Kinase-like_dom_sf"/>
</dbReference>
<dbReference type="EMBL" id="CP104965">
    <property type="protein sequence ID" value="UXN68622.1"/>
    <property type="molecule type" value="Genomic_DNA"/>
</dbReference>
<dbReference type="InterPro" id="IPR002575">
    <property type="entry name" value="Aminoglycoside_PTrfase"/>
</dbReference>
<protein>
    <submittedName>
        <fullName evidence="2">Aminoglycoside phosphotransferase family protein</fullName>
    </submittedName>
</protein>
<organism evidence="2 3">
    <name type="scientific">Devosia neptuniae</name>
    <dbReference type="NCBI Taxonomy" id="191302"/>
    <lineage>
        <taxon>Bacteria</taxon>
        <taxon>Pseudomonadati</taxon>
        <taxon>Pseudomonadota</taxon>
        <taxon>Alphaproteobacteria</taxon>
        <taxon>Hyphomicrobiales</taxon>
        <taxon>Devosiaceae</taxon>
        <taxon>Devosia</taxon>
    </lineage>
</organism>
<gene>
    <name evidence="2" type="ORF">N8A98_15330</name>
</gene>
<evidence type="ECO:0000313" key="3">
    <source>
        <dbReference type="Proteomes" id="UP001061862"/>
    </source>
</evidence>
<reference evidence="2 3" key="1">
    <citation type="submission" date="2022-09" db="EMBL/GenBank/DDBJ databases">
        <title>Interaction between co-microsymbionts with complementary sets of symbiotic genes in legume-rhizobium systems.</title>
        <authorList>
            <person name="Safronova V."/>
            <person name="Sazanova A."/>
            <person name="Afonin A."/>
            <person name="Chirak E."/>
        </authorList>
    </citation>
    <scope>NUCLEOTIDE SEQUENCE [LARGE SCALE GENOMIC DNA]</scope>
    <source>
        <strain evidence="2 3">A18/4-1</strain>
    </source>
</reference>
<dbReference type="Proteomes" id="UP001061862">
    <property type="component" value="Chromosome"/>
</dbReference>
<proteinExistence type="predicted"/>